<dbReference type="AlphaFoldDB" id="B3E225"/>
<dbReference type="Proteomes" id="UP000002420">
    <property type="component" value="Chromosome"/>
</dbReference>
<dbReference type="STRING" id="398767.Glov_3423"/>
<name>B3E225_TRIL1</name>
<sequence length="350" mass="39817">MTESNLNLFHQHACHLRLCKPALYGVSCALTVLLFQCTATAAIADELFGLGGMVQSQNVEKNDSSYSWQLEYREQLNEHFTASLSYLNEGHIPAHHRDGHSLQLWMNTDVVERRLALSVGVGPYYYFDTTVPSTSSTAYTNEHGFGAAFSLASILRTETPWLFQLRANWIQTFGRMNTVSALVGVGYQLDKPSQPKPSYDRQERWDQTCNNEITLLVGRTITNSFDSERSTALSIEYRRRLLNYLDWTLSWLHEGDNRLIRRDGVASQLWVVKNFMDERISLGLGAGAYLAIDQQANHYQDSDRVISAISTLTGSYHLTSRWSLRASWNRIVTNYDRDTDVIMGGVGYRF</sequence>
<dbReference type="KEGG" id="glo:Glov_3423"/>
<dbReference type="HOGENOM" id="CLU_068446_0_0_7"/>
<evidence type="ECO:0000313" key="2">
    <source>
        <dbReference type="Proteomes" id="UP000002420"/>
    </source>
</evidence>
<organism evidence="1 2">
    <name type="scientific">Trichlorobacter lovleyi (strain ATCC BAA-1151 / DSM 17278 / SZ)</name>
    <name type="common">Geobacter lovleyi</name>
    <dbReference type="NCBI Taxonomy" id="398767"/>
    <lineage>
        <taxon>Bacteria</taxon>
        <taxon>Pseudomonadati</taxon>
        <taxon>Thermodesulfobacteriota</taxon>
        <taxon>Desulfuromonadia</taxon>
        <taxon>Geobacterales</taxon>
        <taxon>Geobacteraceae</taxon>
        <taxon>Trichlorobacter</taxon>
    </lineage>
</organism>
<dbReference type="RefSeq" id="WP_012471450.1">
    <property type="nucleotide sequence ID" value="NC_010814.1"/>
</dbReference>
<evidence type="ECO:0000313" key="1">
    <source>
        <dbReference type="EMBL" id="ACD97128.1"/>
    </source>
</evidence>
<gene>
    <name evidence="1" type="ordered locus">Glov_3423</name>
</gene>
<dbReference type="eggNOG" id="ENOG502ZUZ5">
    <property type="taxonomic scope" value="Bacteria"/>
</dbReference>
<protein>
    <submittedName>
        <fullName evidence="1">Uncharacterized protein</fullName>
    </submittedName>
</protein>
<proteinExistence type="predicted"/>
<reference evidence="1 2" key="1">
    <citation type="submission" date="2008-05" db="EMBL/GenBank/DDBJ databases">
        <title>Complete sequence of chromosome of Geobacter lovleyi SZ.</title>
        <authorList>
            <consortium name="US DOE Joint Genome Institute"/>
            <person name="Lucas S."/>
            <person name="Copeland A."/>
            <person name="Lapidus A."/>
            <person name="Glavina del Rio T."/>
            <person name="Dalin E."/>
            <person name="Tice H."/>
            <person name="Bruce D."/>
            <person name="Goodwin L."/>
            <person name="Pitluck S."/>
            <person name="Chertkov O."/>
            <person name="Meincke L."/>
            <person name="Brettin T."/>
            <person name="Detter J.C."/>
            <person name="Han C."/>
            <person name="Tapia R."/>
            <person name="Kuske C.R."/>
            <person name="Schmutz J."/>
            <person name="Larimer F."/>
            <person name="Land M."/>
            <person name="Hauser L."/>
            <person name="Kyrpides N."/>
            <person name="Mikhailova N."/>
            <person name="Sung Y."/>
            <person name="Fletcher K.E."/>
            <person name="Ritalahti K.M."/>
            <person name="Loeffler F.E."/>
            <person name="Richardson P."/>
        </authorList>
    </citation>
    <scope>NUCLEOTIDE SEQUENCE [LARGE SCALE GENOMIC DNA]</scope>
    <source>
        <strain evidence="2">ATCC BAA-1151 / DSM 17278 / SZ</strain>
    </source>
</reference>
<accession>B3E225</accession>
<keyword evidence="2" id="KW-1185">Reference proteome</keyword>
<dbReference type="OrthoDB" id="8741777at2"/>
<dbReference type="EMBL" id="CP001089">
    <property type="protein sequence ID" value="ACD97128.1"/>
    <property type="molecule type" value="Genomic_DNA"/>
</dbReference>